<gene>
    <name evidence="1" type="ORF">SAMN05720606_10319</name>
</gene>
<evidence type="ECO:0000313" key="2">
    <source>
        <dbReference type="Proteomes" id="UP000198538"/>
    </source>
</evidence>
<dbReference type="EMBL" id="FMVM01000003">
    <property type="protein sequence ID" value="SCY17890.1"/>
    <property type="molecule type" value="Genomic_DNA"/>
</dbReference>
<proteinExistence type="predicted"/>
<keyword evidence="2" id="KW-1185">Reference proteome</keyword>
<sequence length="109" mass="12168">MRKINFTSILIAVVIGTTVITGTSMIQASESNTIDSHEVSTDSLPANLQYDSQHPDEIYIKDCGVFVKADSNPVDLHGKDVIYDAQEVTDKTEVIIDYDATYVKIRDWE</sequence>
<name>A0A1G5DTR6_9BACL</name>
<accession>A0A1G5DTR6</accession>
<evidence type="ECO:0000313" key="1">
    <source>
        <dbReference type="EMBL" id="SCY17890.1"/>
    </source>
</evidence>
<dbReference type="AlphaFoldDB" id="A0A1G5DTR6"/>
<dbReference type="Proteomes" id="UP000198538">
    <property type="component" value="Unassembled WGS sequence"/>
</dbReference>
<reference evidence="2" key="1">
    <citation type="submission" date="2016-10" db="EMBL/GenBank/DDBJ databases">
        <authorList>
            <person name="Varghese N."/>
            <person name="Submissions S."/>
        </authorList>
    </citation>
    <scope>NUCLEOTIDE SEQUENCE [LARGE SCALE GENOMIC DNA]</scope>
    <source>
        <strain evidence="2">BL9</strain>
    </source>
</reference>
<protein>
    <submittedName>
        <fullName evidence="1">Uncharacterized protein</fullName>
    </submittedName>
</protein>
<organism evidence="1 2">
    <name type="scientific">Paenibacillus polysaccharolyticus</name>
    <dbReference type="NCBI Taxonomy" id="582692"/>
    <lineage>
        <taxon>Bacteria</taxon>
        <taxon>Bacillati</taxon>
        <taxon>Bacillota</taxon>
        <taxon>Bacilli</taxon>
        <taxon>Bacillales</taxon>
        <taxon>Paenibacillaceae</taxon>
        <taxon>Paenibacillus</taxon>
    </lineage>
</organism>